<dbReference type="KEGG" id="bbat:Bdt_3543"/>
<gene>
    <name evidence="1" type="ORF">Bdt_3543</name>
</gene>
<evidence type="ECO:0000313" key="2">
    <source>
        <dbReference type="Proteomes" id="UP000010074"/>
    </source>
</evidence>
<dbReference type="Proteomes" id="UP000010074">
    <property type="component" value="Chromosome"/>
</dbReference>
<protein>
    <submittedName>
        <fullName evidence="1">Uncharacterized protein</fullName>
    </submittedName>
</protein>
<reference evidence="1 2" key="1">
    <citation type="journal article" date="2012" name="BMC Genomics">
        <title>Genome analysis of a simultaneously predatory and prey-independent, novel Bdellovibrio bacteriovorus from the River Tiber, supports in silico predictions of both ancient and recent lateral gene transfer from diverse bacteria.</title>
        <authorList>
            <person name="Hobley L."/>
            <person name="Lerner T.R."/>
            <person name="Williams L.E."/>
            <person name="Lambert C."/>
            <person name="Till R."/>
            <person name="Milner D.S."/>
            <person name="Basford S.M."/>
            <person name="Capeness M.J."/>
            <person name="Fenton A.K."/>
            <person name="Atterbury R.J."/>
            <person name="Harris M.A."/>
            <person name="Sockett R.E."/>
        </authorList>
    </citation>
    <scope>NUCLEOTIDE SEQUENCE [LARGE SCALE GENOMIC DNA]</scope>
    <source>
        <strain evidence="1 2">Tiberius</strain>
    </source>
</reference>
<accession>K7YZN6</accession>
<evidence type="ECO:0000313" key="1">
    <source>
        <dbReference type="EMBL" id="AFY03218.1"/>
    </source>
</evidence>
<dbReference type="EMBL" id="CP002930">
    <property type="protein sequence ID" value="AFY03218.1"/>
    <property type="molecule type" value="Genomic_DNA"/>
</dbReference>
<sequence length="30" mass="3382">MIALGHEFNLLCMPKTQSHASVWLLQRSGL</sequence>
<dbReference type="STRING" id="1069642.Bdt_3543"/>
<dbReference type="AlphaFoldDB" id="K7YZN6"/>
<proteinExistence type="predicted"/>
<organism evidence="1 2">
    <name type="scientific">Bdellovibrio bacteriovorus str. Tiberius</name>
    <dbReference type="NCBI Taxonomy" id="1069642"/>
    <lineage>
        <taxon>Bacteria</taxon>
        <taxon>Pseudomonadati</taxon>
        <taxon>Bdellovibrionota</taxon>
        <taxon>Bdellovibrionia</taxon>
        <taxon>Bdellovibrionales</taxon>
        <taxon>Pseudobdellovibrionaceae</taxon>
        <taxon>Bdellovibrio</taxon>
    </lineage>
</organism>
<dbReference type="HOGENOM" id="CLU_3402279_0_0_7"/>
<name>K7YZN6_BDEBC</name>